<sequence>MAQIPEDVLNNLTKVVTDAFEKKMLQKQKEEEEIGEDGESRELRSFTEEENEWVSNAMDVIKLHMVEPSHSLEETPGHEPLFVHQFFYDEKIFGYKDLKVDIYFTASTMYLHPTISYSATSKEFIKTMEPDNILEQLTSQLPEWHMELYKESRSSFEEELRKQINFKPFGEVVCKFTNDNQTFELWGPPKEVNKAFNDYVNRIQVLALFNFETGDYTDNDDEKFQTYVLYSVKKKPESDDLYYTVAGYASIYRFYVYPESVRPRIAHFLLTPEYRGKGIGALFYRSLINDIKLDPRVIDITIEDPSDYLIYCRDYVDCLNLKNNPEFSEEKLKSGYSKTMEEVGRQRYKMSPKQVRRVYEILRLYYTDETNKEEMKDYRIDVKRRLEKPMKRTKKEIDRLSMLAMKDKHYMSAIESNTPEVKQPLLQKLFEKQMEEYMTVLGRLKKYEDF</sequence>
<dbReference type="InterPro" id="IPR016181">
    <property type="entry name" value="Acyl_CoA_acyltransferase"/>
</dbReference>
<dbReference type="Pfam" id="PF10394">
    <property type="entry name" value="Hat1_N"/>
    <property type="match status" value="1"/>
</dbReference>
<keyword evidence="5" id="KW-0808">Transferase</keyword>
<comment type="catalytic activity">
    <reaction evidence="8">
        <text>L-lysyl-[protein] + acetyl-CoA = N(6)-acetyl-L-lysyl-[protein] + CoA + H(+)</text>
        <dbReference type="Rhea" id="RHEA:45948"/>
        <dbReference type="Rhea" id="RHEA-COMP:9752"/>
        <dbReference type="Rhea" id="RHEA-COMP:10731"/>
        <dbReference type="ChEBI" id="CHEBI:15378"/>
        <dbReference type="ChEBI" id="CHEBI:29969"/>
        <dbReference type="ChEBI" id="CHEBI:57287"/>
        <dbReference type="ChEBI" id="CHEBI:57288"/>
        <dbReference type="ChEBI" id="CHEBI:61930"/>
        <dbReference type="EC" id="2.3.1.48"/>
    </reaction>
</comment>
<comment type="similarity">
    <text evidence="2">Belongs to the HAT1 family.</text>
</comment>
<dbReference type="InterPro" id="IPR037113">
    <property type="entry name" value="Hat1_N_sf"/>
</dbReference>
<dbReference type="GO" id="GO:0000781">
    <property type="term" value="C:chromosome, telomeric region"/>
    <property type="evidence" value="ECO:0007669"/>
    <property type="project" value="GOC"/>
</dbReference>
<dbReference type="Gene3D" id="1.10.10.390">
    <property type="match status" value="1"/>
</dbReference>
<accession>A0A0K0FC47</accession>
<feature type="domain" description="Histone acetyl transferase HAT1 N-terminal" evidence="10">
    <location>
        <begin position="53"/>
        <end position="209"/>
    </location>
</feature>
<dbReference type="Gene3D" id="3.90.360.10">
    <property type="entry name" value="Histone acetyl transferase 1 (HAT1), N-terminal domain"/>
    <property type="match status" value="1"/>
</dbReference>
<organism evidence="12 13">
    <name type="scientific">Strongyloides venezuelensis</name>
    <name type="common">Threadworm</name>
    <dbReference type="NCBI Taxonomy" id="75913"/>
    <lineage>
        <taxon>Eukaryota</taxon>
        <taxon>Metazoa</taxon>
        <taxon>Ecdysozoa</taxon>
        <taxon>Nematoda</taxon>
        <taxon>Chromadorea</taxon>
        <taxon>Rhabditida</taxon>
        <taxon>Tylenchina</taxon>
        <taxon>Panagrolaimomorpha</taxon>
        <taxon>Strongyloidoidea</taxon>
        <taxon>Strongyloididae</taxon>
        <taxon>Strongyloides</taxon>
    </lineage>
</organism>
<dbReference type="InterPro" id="IPR048776">
    <property type="entry name" value="HAT1_C"/>
</dbReference>
<evidence type="ECO:0000256" key="1">
    <source>
        <dbReference type="ARBA" id="ARBA00004123"/>
    </source>
</evidence>
<dbReference type="Gene3D" id="3.40.630.30">
    <property type="match status" value="1"/>
</dbReference>
<evidence type="ECO:0000256" key="4">
    <source>
        <dbReference type="ARBA" id="ARBA00021268"/>
    </source>
</evidence>
<keyword evidence="12" id="KW-1185">Reference proteome</keyword>
<proteinExistence type="inferred from homology"/>
<comment type="subcellular location">
    <subcellularLocation>
        <location evidence="1">Nucleus</location>
    </subcellularLocation>
</comment>
<evidence type="ECO:0000313" key="12">
    <source>
        <dbReference type="Proteomes" id="UP000035680"/>
    </source>
</evidence>
<evidence type="ECO:0000256" key="8">
    <source>
        <dbReference type="ARBA" id="ARBA00048017"/>
    </source>
</evidence>
<dbReference type="STRING" id="75913.A0A0K0FC47"/>
<evidence type="ECO:0000259" key="10">
    <source>
        <dbReference type="Pfam" id="PF10394"/>
    </source>
</evidence>
<dbReference type="Proteomes" id="UP000035680">
    <property type="component" value="Unassembled WGS sequence"/>
</dbReference>
<reference evidence="12" key="1">
    <citation type="submission" date="2014-07" db="EMBL/GenBank/DDBJ databases">
        <authorList>
            <person name="Martin A.A"/>
            <person name="De Silva N."/>
        </authorList>
    </citation>
    <scope>NUCLEOTIDE SEQUENCE</scope>
</reference>
<dbReference type="WBParaSite" id="SVE_0641100.1">
    <property type="protein sequence ID" value="SVE_0641100.1"/>
    <property type="gene ID" value="SVE_0641100"/>
</dbReference>
<protein>
    <recommendedName>
        <fullName evidence="4">Histone acetyltransferase type B catalytic subunit</fullName>
        <ecNumber evidence="3">2.3.1.48</ecNumber>
    </recommendedName>
</protein>
<feature type="domain" description="Histone acetyltransferase type B catalytic subunit C-terminal" evidence="11">
    <location>
        <begin position="313"/>
        <end position="364"/>
    </location>
</feature>
<dbReference type="GO" id="GO:0004402">
    <property type="term" value="F:histone acetyltransferase activity"/>
    <property type="evidence" value="ECO:0007669"/>
    <property type="project" value="InterPro"/>
</dbReference>
<dbReference type="InterPro" id="IPR017380">
    <property type="entry name" value="Hist_AcTrfase_B-typ_cat-su"/>
</dbReference>
<keyword evidence="7" id="KW-0012">Acyltransferase</keyword>
<dbReference type="Pfam" id="PF21183">
    <property type="entry name" value="HAT1_C"/>
    <property type="match status" value="1"/>
</dbReference>
<dbReference type="PANTHER" id="PTHR12046">
    <property type="entry name" value="HISTONE ACETYLTRANSFERASE TYPE B CATALYTIC SUBUNIT"/>
    <property type="match status" value="1"/>
</dbReference>
<evidence type="ECO:0000313" key="13">
    <source>
        <dbReference type="WBParaSite" id="SVE_0641100.1"/>
    </source>
</evidence>
<evidence type="ECO:0000256" key="3">
    <source>
        <dbReference type="ARBA" id="ARBA00013184"/>
    </source>
</evidence>
<dbReference type="InterPro" id="IPR019467">
    <property type="entry name" value="Hat1_N"/>
</dbReference>
<evidence type="ECO:0000256" key="5">
    <source>
        <dbReference type="ARBA" id="ARBA00022679"/>
    </source>
</evidence>
<feature type="region of interest" description="Disordered" evidence="9">
    <location>
        <begin position="27"/>
        <end position="46"/>
    </location>
</feature>
<evidence type="ECO:0000256" key="7">
    <source>
        <dbReference type="ARBA" id="ARBA00023315"/>
    </source>
</evidence>
<dbReference type="EC" id="2.3.1.48" evidence="3"/>
<evidence type="ECO:0000256" key="9">
    <source>
        <dbReference type="SAM" id="MobiDB-lite"/>
    </source>
</evidence>
<dbReference type="GO" id="GO:0031509">
    <property type="term" value="P:subtelomeric heterochromatin formation"/>
    <property type="evidence" value="ECO:0007669"/>
    <property type="project" value="InterPro"/>
</dbReference>
<dbReference type="AlphaFoldDB" id="A0A0K0FC47"/>
<dbReference type="SUPFAM" id="SSF55729">
    <property type="entry name" value="Acyl-CoA N-acyltransferases (Nat)"/>
    <property type="match status" value="1"/>
</dbReference>
<keyword evidence="6" id="KW-0539">Nucleus</keyword>
<evidence type="ECO:0000256" key="2">
    <source>
        <dbReference type="ARBA" id="ARBA00010543"/>
    </source>
</evidence>
<dbReference type="GO" id="GO:0005634">
    <property type="term" value="C:nucleus"/>
    <property type="evidence" value="ECO:0007669"/>
    <property type="project" value="UniProtKB-SubCell"/>
</dbReference>
<name>A0A0K0FC47_STRVS</name>
<dbReference type="CDD" id="cd04301">
    <property type="entry name" value="NAT_SF"/>
    <property type="match status" value="1"/>
</dbReference>
<evidence type="ECO:0000256" key="6">
    <source>
        <dbReference type="ARBA" id="ARBA00023242"/>
    </source>
</evidence>
<reference evidence="13" key="2">
    <citation type="submission" date="2015-08" db="UniProtKB">
        <authorList>
            <consortium name="WormBaseParasite"/>
        </authorList>
    </citation>
    <scope>IDENTIFICATION</scope>
</reference>
<evidence type="ECO:0000259" key="11">
    <source>
        <dbReference type="Pfam" id="PF21183"/>
    </source>
</evidence>
<dbReference type="GO" id="GO:0042393">
    <property type="term" value="F:histone binding"/>
    <property type="evidence" value="ECO:0007669"/>
    <property type="project" value="InterPro"/>
</dbReference>
<dbReference type="InterPro" id="IPR013523">
    <property type="entry name" value="Hist_AcTrfase_HAT1_C"/>
</dbReference>